<dbReference type="PROSITE" id="PS00177">
    <property type="entry name" value="TOPOISOMERASE_II"/>
    <property type="match status" value="1"/>
</dbReference>
<dbReference type="InterPro" id="IPR020568">
    <property type="entry name" value="Ribosomal_Su5_D2-typ_SF"/>
</dbReference>
<dbReference type="CDD" id="cd03481">
    <property type="entry name" value="TopoIIA_Trans_ScTopoIIA"/>
    <property type="match status" value="1"/>
</dbReference>
<feature type="compositionally biased region" description="Acidic residues" evidence="14">
    <location>
        <begin position="1427"/>
        <end position="1436"/>
    </location>
</feature>
<evidence type="ECO:0000259" key="16">
    <source>
        <dbReference type="PROSITE" id="PS52040"/>
    </source>
</evidence>
<keyword evidence="18" id="KW-1185">Reference proteome</keyword>
<feature type="active site" description="O-(5'-phospho-DNA)-tyrosine intermediate" evidence="12">
    <location>
        <position position="790"/>
    </location>
</feature>
<dbReference type="FunFam" id="3.30.1360.40:FF:000003">
    <property type="entry name" value="DNA topoisomerase 2"/>
    <property type="match status" value="1"/>
</dbReference>
<dbReference type="InterPro" id="IPR018522">
    <property type="entry name" value="TopoIIA_CS"/>
</dbReference>
<dbReference type="InterPro" id="IPR006171">
    <property type="entry name" value="TOPRIM_dom"/>
</dbReference>
<gene>
    <name evidence="17" type="ORF">AB1Y20_004788</name>
</gene>
<comment type="function">
    <text evidence="13">Control of topological states of DNA by transient breakage and subsequent rejoining of DNA strands. Topoisomerase II makes double-strand breaks.</text>
</comment>
<keyword evidence="7 13" id="KW-0067">ATP-binding</keyword>
<feature type="domain" description="Toprim" evidence="15">
    <location>
        <begin position="447"/>
        <end position="570"/>
    </location>
</feature>
<evidence type="ECO:0000256" key="9">
    <source>
        <dbReference type="ARBA" id="ARBA00023029"/>
    </source>
</evidence>
<protein>
    <recommendedName>
        <fullName evidence="13">DNA topoisomerase 2</fullName>
        <ecNumber evidence="13">5.6.2.2</ecNumber>
    </recommendedName>
</protein>
<feature type="region of interest" description="Disordered" evidence="14">
    <location>
        <begin position="1070"/>
        <end position="1097"/>
    </location>
</feature>
<dbReference type="InterPro" id="IPR013757">
    <property type="entry name" value="Topo_IIA_A_a_sf"/>
</dbReference>
<evidence type="ECO:0000256" key="6">
    <source>
        <dbReference type="ARBA" id="ARBA00022741"/>
    </source>
</evidence>
<dbReference type="SUPFAM" id="SSF54211">
    <property type="entry name" value="Ribosomal protein S5 domain 2-like"/>
    <property type="match status" value="1"/>
</dbReference>
<evidence type="ECO:0000259" key="15">
    <source>
        <dbReference type="PROSITE" id="PS50880"/>
    </source>
</evidence>
<evidence type="ECO:0000256" key="8">
    <source>
        <dbReference type="ARBA" id="ARBA00022842"/>
    </source>
</evidence>
<dbReference type="GO" id="GO:0006265">
    <property type="term" value="P:DNA topological change"/>
    <property type="evidence" value="ECO:0007669"/>
    <property type="project" value="UniProtKB-UniRule"/>
</dbReference>
<dbReference type="GO" id="GO:0000819">
    <property type="term" value="P:sister chromatid segregation"/>
    <property type="evidence" value="ECO:0007669"/>
    <property type="project" value="TreeGrafter"/>
</dbReference>
<dbReference type="PRINTS" id="PR01158">
    <property type="entry name" value="TOPISMRASEII"/>
</dbReference>
<evidence type="ECO:0000256" key="7">
    <source>
        <dbReference type="ARBA" id="ARBA00022840"/>
    </source>
</evidence>
<evidence type="ECO:0000313" key="18">
    <source>
        <dbReference type="Proteomes" id="UP001515480"/>
    </source>
</evidence>
<dbReference type="PROSITE" id="PS50880">
    <property type="entry name" value="TOPRIM"/>
    <property type="match status" value="1"/>
</dbReference>
<dbReference type="InterPro" id="IPR014721">
    <property type="entry name" value="Ribsml_uS5_D2-typ_fold_subgr"/>
</dbReference>
<feature type="compositionally biased region" description="Basic residues" evidence="14">
    <location>
        <begin position="1339"/>
        <end position="1350"/>
    </location>
</feature>
<dbReference type="FunFam" id="3.30.230.10:FF:000008">
    <property type="entry name" value="DNA topoisomerase 2"/>
    <property type="match status" value="1"/>
</dbReference>
<dbReference type="FunFam" id="3.90.199.10:FF:000002">
    <property type="entry name" value="DNA topoisomerase 2"/>
    <property type="match status" value="1"/>
</dbReference>
<dbReference type="Pfam" id="PF02518">
    <property type="entry name" value="HATPase_c"/>
    <property type="match status" value="1"/>
</dbReference>
<dbReference type="InterPro" id="IPR003594">
    <property type="entry name" value="HATPase_dom"/>
</dbReference>
<dbReference type="GO" id="GO:0005634">
    <property type="term" value="C:nucleus"/>
    <property type="evidence" value="ECO:0007669"/>
    <property type="project" value="TreeGrafter"/>
</dbReference>
<dbReference type="GO" id="GO:0000712">
    <property type="term" value="P:resolution of meiotic recombination intermediates"/>
    <property type="evidence" value="ECO:0007669"/>
    <property type="project" value="TreeGrafter"/>
</dbReference>
<name>A0AB34IZA3_PRYPA</name>
<dbReference type="PANTHER" id="PTHR10169">
    <property type="entry name" value="DNA TOPOISOMERASE/GYRASE"/>
    <property type="match status" value="1"/>
</dbReference>
<sequence length="1544" mass="171373">MPLSELTNAVEITHAASKGAPTVEQTYQKLTQHQHILQRPDTYVGAIESVVSDMWVFDEASSRMTQRKVTYVPGLYKIFDEILVNAADNKQRDASMTELKVEIDPEKNKISVYNNGRGIPVVMHKEHHVYVPELIFGHLLTSSNYNDDQKKVTGGRNGYGAKLANIFSSEFIVETADSNEGKKYKQVFSDNMRKKGKPVIKDSKEDWTKITFVPDLQKFGMEALDADIVALMARRVYDMAGITHQSVKVFLNGKRVPVNNFQQYIDLYLGPKLAAGSLPRVIEKVSDRWEVCVAASDDGFQQISFVNAIATTKGGTHVSHVTDQVVEKILEHLKKKHKGLDKILKPNHVKSHLMVFINCLVENPAFDSQTKENMTLKQSAFGSKCAMGDKFFKDTLNCGVLESILAFAQNKQNKDLKKTDGAKKARLTGISKLDDANEAGGKNGYKCTLIITEGDSAKALAVSGLSVIGRDHYGVFPLRGKLLNVRDANHSTIMANKEISELKQILGLQQNKDYSDPNSIKTLRYGHLMLMTDQDHDGSHIKGLLINFIHCYWPSLLQHHNFLREFVTPIVKVSKGKQVQPFFTLTEYNNWREALGSAANGWNVKYYKGLGTSTSNEAKEYFSDLPLHELSFEWRDAKDGQLIERAFSKSMADARKDWLRQYDPLVHVDHSQSHLSFSEFIDSELIHFSNADNVRSIPSMVDGLKPGQRKILFSCFKRGKSMIKNEIKVAQLAGYVSEHSAYHHGETSLAGTIVGMAQTFVGSNNIPLLYPAGQFGTRLLGGKDAASPRYIFTKLPSLTRLIFHPADDALLENLEDDGQVIEPKFYVPILPMVLVNGAEGIGTGWSSSVPMYNPRDIVANLYRMMDGKEPVAMTPWYRGFSGTIATADKGSFVSYGTVGKVDDNTLHISELPLRKWTQDYKDTVLEPMLANAEKAELALSDVREYHTDTTVSFTLKMADGAMAEAMKKGLHKLLKLSTSISTSNMTLFDEHGRIHKHETPESVLSTFYRIRLSYYEKRKLHLSEQLTSDWSKLDNKMRFVQAVIDGQLKIAKRKKSELVAQLQKDGYTAFEPTAKKKKPSEDEDEEEQDSDSTQEASARGYDYLLGMPLWSLTLERVEQLQAQLNSKEAELKELLATTTKQMWAKDLEAFLVGLGEWEDELVRAEQESLNKGSKSKGNAKSKAAAKPVAKGRSKKKVGSDSDDSDSFMEVDSDSDYEEKKKKKTAIKKKAVSEKPAEKPIDLSVAEVIAAPVPVAPKRKVAEACKPAPEPSAREPSAGSDDDDEGGVSLAERLMARGKAKNQAPAPLPKPTGKRTKEEGSPLHASSSSSPAAMTEGVAKRQRGGTRKAAQKKPLVELSDDDSDLESADEDEYEPKPQASTMKNAAKPVNKGTVKVYEETRNGSYDEVKETEKPKPAPKPRAKKVAEDKEDDSDVDMEAPKAKAAPKSKAVPKAKAAPRAKKMVEDLDEDSDFEEDRPKNGKRKSQKAPKKPSAKMIMSDDSDYEEELAVPAVRTTAPPRRAAAAAASKKYLVESDVSDSQSDSD</sequence>
<comment type="cofactor">
    <cofactor evidence="2">
        <name>Ca(2+)</name>
        <dbReference type="ChEBI" id="CHEBI:29108"/>
    </cofactor>
</comment>
<dbReference type="InterPro" id="IPR013758">
    <property type="entry name" value="Topo_IIA_A/C_ab"/>
</dbReference>
<dbReference type="Pfam" id="PF00204">
    <property type="entry name" value="DNA_gyraseB"/>
    <property type="match status" value="1"/>
</dbReference>
<dbReference type="SMART" id="SM00434">
    <property type="entry name" value="TOP4c"/>
    <property type="match status" value="1"/>
</dbReference>
<evidence type="ECO:0000256" key="10">
    <source>
        <dbReference type="ARBA" id="ARBA00023125"/>
    </source>
</evidence>
<dbReference type="PANTHER" id="PTHR10169:SF38">
    <property type="entry name" value="DNA TOPOISOMERASE 2"/>
    <property type="match status" value="1"/>
</dbReference>
<dbReference type="GO" id="GO:0003918">
    <property type="term" value="F:DNA topoisomerase type II (double strand cut, ATP-hydrolyzing) activity"/>
    <property type="evidence" value="ECO:0007669"/>
    <property type="project" value="UniProtKB-UniRule"/>
</dbReference>
<dbReference type="GO" id="GO:0003677">
    <property type="term" value="F:DNA binding"/>
    <property type="evidence" value="ECO:0007669"/>
    <property type="project" value="UniProtKB-UniRule"/>
</dbReference>
<dbReference type="FunFam" id="3.30.1490.30:FF:000001">
    <property type="entry name" value="DNA topoisomerase 2"/>
    <property type="match status" value="1"/>
</dbReference>
<keyword evidence="6 13" id="KW-0547">Nucleotide-binding</keyword>
<dbReference type="InterPro" id="IPR013759">
    <property type="entry name" value="Topo_IIA_B_C"/>
</dbReference>
<keyword evidence="10 12" id="KW-0238">DNA-binding</keyword>
<dbReference type="FunFam" id="3.30.565.10:FF:000004">
    <property type="entry name" value="DNA topoisomerase 2"/>
    <property type="match status" value="1"/>
</dbReference>
<accession>A0AB34IZA3</accession>
<dbReference type="InterPro" id="IPR002205">
    <property type="entry name" value="Topo_IIA_dom_A"/>
</dbReference>
<comment type="cofactor">
    <cofactor evidence="3">
        <name>Mg(2+)</name>
        <dbReference type="ChEBI" id="CHEBI:18420"/>
    </cofactor>
</comment>
<dbReference type="GO" id="GO:0005524">
    <property type="term" value="F:ATP binding"/>
    <property type="evidence" value="ECO:0007669"/>
    <property type="project" value="UniProtKB-UniRule"/>
</dbReference>
<dbReference type="CDD" id="cd00187">
    <property type="entry name" value="TOP4c"/>
    <property type="match status" value="1"/>
</dbReference>
<dbReference type="InterPro" id="IPR050634">
    <property type="entry name" value="DNA_Topoisomerase_II"/>
</dbReference>
<dbReference type="SUPFAM" id="SSF56719">
    <property type="entry name" value="Type II DNA topoisomerase"/>
    <property type="match status" value="1"/>
</dbReference>
<evidence type="ECO:0000256" key="11">
    <source>
        <dbReference type="ARBA" id="ARBA00023235"/>
    </source>
</evidence>
<dbReference type="InterPro" id="IPR001241">
    <property type="entry name" value="Topo_IIA"/>
</dbReference>
<evidence type="ECO:0000313" key="17">
    <source>
        <dbReference type="EMBL" id="KAL1508693.1"/>
    </source>
</evidence>
<dbReference type="InterPro" id="IPR013760">
    <property type="entry name" value="Topo_IIA-like_dom_sf"/>
</dbReference>
<evidence type="ECO:0000256" key="14">
    <source>
        <dbReference type="SAM" id="MobiDB-lite"/>
    </source>
</evidence>
<feature type="compositionally biased region" description="Acidic residues" evidence="14">
    <location>
        <begin position="1200"/>
        <end position="1216"/>
    </location>
</feature>
<comment type="catalytic activity">
    <reaction evidence="1 12 13">
        <text>ATP-dependent breakage, passage and rejoining of double-stranded DNA.</text>
        <dbReference type="EC" id="5.6.2.2"/>
    </reaction>
</comment>
<feature type="compositionally biased region" description="Basic residues" evidence="14">
    <location>
        <begin position="1443"/>
        <end position="1460"/>
    </location>
</feature>
<dbReference type="Gene3D" id="3.30.1490.30">
    <property type="match status" value="1"/>
</dbReference>
<dbReference type="InterPro" id="IPR034157">
    <property type="entry name" value="TOPRIM_TopoII"/>
</dbReference>
<keyword evidence="8" id="KW-0460">Magnesium</keyword>
<evidence type="ECO:0000256" key="13">
    <source>
        <dbReference type="RuleBase" id="RU362094"/>
    </source>
</evidence>
<evidence type="ECO:0000256" key="4">
    <source>
        <dbReference type="ARBA" id="ARBA00011080"/>
    </source>
</evidence>
<dbReference type="EC" id="5.6.2.2" evidence="13"/>
<comment type="caution">
    <text evidence="17">The sequence shown here is derived from an EMBL/GenBank/DDBJ whole genome shotgun (WGS) entry which is preliminary data.</text>
</comment>
<dbReference type="Proteomes" id="UP001515480">
    <property type="component" value="Unassembled WGS sequence"/>
</dbReference>
<evidence type="ECO:0000256" key="12">
    <source>
        <dbReference type="PROSITE-ProRule" id="PRU01384"/>
    </source>
</evidence>
<dbReference type="Pfam" id="PF01751">
    <property type="entry name" value="Toprim"/>
    <property type="match status" value="1"/>
</dbReference>
<dbReference type="FunFam" id="3.40.50.670:FF:000001">
    <property type="entry name" value="DNA topoisomerase 2"/>
    <property type="match status" value="2"/>
</dbReference>
<dbReference type="CDD" id="cd03365">
    <property type="entry name" value="TOPRIM_TopoIIA"/>
    <property type="match status" value="1"/>
</dbReference>
<dbReference type="InterPro" id="IPR001154">
    <property type="entry name" value="TopoII_euk"/>
</dbReference>
<dbReference type="Gene3D" id="1.10.268.10">
    <property type="entry name" value="Topoisomerase, domain 3"/>
    <property type="match status" value="1"/>
</dbReference>
<dbReference type="EMBL" id="JBGBPQ010000016">
    <property type="protein sequence ID" value="KAL1508693.1"/>
    <property type="molecule type" value="Genomic_DNA"/>
</dbReference>
<dbReference type="InterPro" id="IPR036890">
    <property type="entry name" value="HATPase_C_sf"/>
</dbReference>
<feature type="compositionally biased region" description="Basic residues" evidence="14">
    <location>
        <begin position="1479"/>
        <end position="1492"/>
    </location>
</feature>
<organism evidence="17 18">
    <name type="scientific">Prymnesium parvum</name>
    <name type="common">Toxic golden alga</name>
    <dbReference type="NCBI Taxonomy" id="97485"/>
    <lineage>
        <taxon>Eukaryota</taxon>
        <taxon>Haptista</taxon>
        <taxon>Haptophyta</taxon>
        <taxon>Prymnesiophyceae</taxon>
        <taxon>Prymnesiales</taxon>
        <taxon>Prymnesiaceae</taxon>
        <taxon>Prymnesium</taxon>
    </lineage>
</organism>
<reference evidence="17 18" key="1">
    <citation type="journal article" date="2024" name="Science">
        <title>Giant polyketide synthase enzymes in the biosynthesis of giant marine polyether toxins.</title>
        <authorList>
            <person name="Fallon T.R."/>
            <person name="Shende V.V."/>
            <person name="Wierzbicki I.H."/>
            <person name="Pendleton A.L."/>
            <person name="Watervoot N.F."/>
            <person name="Auber R.P."/>
            <person name="Gonzalez D.J."/>
            <person name="Wisecaver J.H."/>
            <person name="Moore B.S."/>
        </authorList>
    </citation>
    <scope>NUCLEOTIDE SEQUENCE [LARGE SCALE GENOMIC DNA]</scope>
    <source>
        <strain evidence="17 18">12B1</strain>
    </source>
</reference>
<dbReference type="Gene3D" id="3.30.565.10">
    <property type="entry name" value="Histidine kinase-like ATPase, C-terminal domain"/>
    <property type="match status" value="1"/>
</dbReference>
<keyword evidence="9 12" id="KW-0799">Topoisomerase</keyword>
<keyword evidence="11 12" id="KW-0413">Isomerase</keyword>
<keyword evidence="5" id="KW-0479">Metal-binding</keyword>
<dbReference type="Gene3D" id="3.90.199.10">
    <property type="entry name" value="Topoisomerase II, domain 5"/>
    <property type="match status" value="1"/>
</dbReference>
<evidence type="ECO:0000256" key="3">
    <source>
        <dbReference type="ARBA" id="ARBA00001946"/>
    </source>
</evidence>
<comment type="similarity">
    <text evidence="4 13">Belongs to the type II topoisomerase family.</text>
</comment>
<dbReference type="Gene3D" id="3.30.1360.40">
    <property type="match status" value="1"/>
</dbReference>
<feature type="region of interest" description="Disordered" evidence="14">
    <location>
        <begin position="1168"/>
        <end position="1544"/>
    </location>
</feature>
<dbReference type="InterPro" id="IPR013506">
    <property type="entry name" value="Topo_IIA_bsu_dom2"/>
</dbReference>
<feature type="compositionally biased region" description="Acidic residues" evidence="14">
    <location>
        <begin position="1081"/>
        <end position="1092"/>
    </location>
</feature>
<dbReference type="InterPro" id="IPR031660">
    <property type="entry name" value="TOPRIM_C"/>
</dbReference>
<feature type="compositionally biased region" description="Basic and acidic residues" evidence="14">
    <location>
        <begin position="1230"/>
        <end position="1240"/>
    </location>
</feature>
<dbReference type="PROSITE" id="PS52040">
    <property type="entry name" value="TOPO_IIA"/>
    <property type="match status" value="1"/>
</dbReference>
<evidence type="ECO:0000256" key="5">
    <source>
        <dbReference type="ARBA" id="ARBA00022723"/>
    </source>
</evidence>
<dbReference type="PRINTS" id="PR00418">
    <property type="entry name" value="TPI2FAMILY"/>
</dbReference>
<feature type="domain" description="Topo IIA-type catalytic" evidence="16">
    <location>
        <begin position="697"/>
        <end position="1147"/>
    </location>
</feature>
<feature type="compositionally biased region" description="Low complexity" evidence="14">
    <location>
        <begin position="1508"/>
        <end position="1526"/>
    </location>
</feature>
<dbReference type="Pfam" id="PF16898">
    <property type="entry name" value="TOPRIM_C"/>
    <property type="match status" value="1"/>
</dbReference>
<dbReference type="CDD" id="cd16930">
    <property type="entry name" value="HATPase_TopII-like"/>
    <property type="match status" value="1"/>
</dbReference>
<dbReference type="SUPFAM" id="SSF55874">
    <property type="entry name" value="ATPase domain of HSP90 chaperone/DNA topoisomerase II/histidine kinase"/>
    <property type="match status" value="1"/>
</dbReference>
<feature type="compositionally biased region" description="Acidic residues" evidence="14">
    <location>
        <begin position="1465"/>
        <end position="1474"/>
    </location>
</feature>
<feature type="compositionally biased region" description="Acidic residues" evidence="14">
    <location>
        <begin position="1357"/>
        <end position="1372"/>
    </location>
</feature>
<feature type="compositionally biased region" description="Basic residues" evidence="14">
    <location>
        <begin position="1220"/>
        <end position="1229"/>
    </location>
</feature>
<proteinExistence type="inferred from homology"/>
<evidence type="ECO:0000256" key="1">
    <source>
        <dbReference type="ARBA" id="ARBA00000185"/>
    </source>
</evidence>
<dbReference type="Gene3D" id="3.40.50.670">
    <property type="match status" value="1"/>
</dbReference>
<comment type="subunit">
    <text evidence="13">Homodimer.</text>
</comment>
<evidence type="ECO:0000256" key="2">
    <source>
        <dbReference type="ARBA" id="ARBA00001913"/>
    </source>
</evidence>
<feature type="compositionally biased region" description="Basic and acidic residues" evidence="14">
    <location>
        <begin position="1395"/>
        <end position="1414"/>
    </location>
</feature>
<dbReference type="Pfam" id="PF00521">
    <property type="entry name" value="DNA_topoisoIV"/>
    <property type="match status" value="1"/>
</dbReference>
<dbReference type="Gene3D" id="3.30.230.10">
    <property type="match status" value="1"/>
</dbReference>
<dbReference type="GO" id="GO:0046872">
    <property type="term" value="F:metal ion binding"/>
    <property type="evidence" value="ECO:0007669"/>
    <property type="project" value="UniProtKB-KW"/>
</dbReference>
<dbReference type="SMART" id="SM00433">
    <property type="entry name" value="TOP2c"/>
    <property type="match status" value="1"/>
</dbReference>